<evidence type="ECO:0000259" key="5">
    <source>
        <dbReference type="PROSITE" id="PS51880"/>
    </source>
</evidence>
<organism evidence="6 7">
    <name type="scientific">Hypsizygus marmoreus</name>
    <name type="common">White beech mushroom</name>
    <name type="synonym">Agaricus marmoreus</name>
    <dbReference type="NCBI Taxonomy" id="39966"/>
    <lineage>
        <taxon>Eukaryota</taxon>
        <taxon>Fungi</taxon>
        <taxon>Dikarya</taxon>
        <taxon>Basidiomycota</taxon>
        <taxon>Agaricomycotina</taxon>
        <taxon>Agaricomycetes</taxon>
        <taxon>Agaricomycetidae</taxon>
        <taxon>Agaricales</taxon>
        <taxon>Tricholomatineae</taxon>
        <taxon>Lyophyllaceae</taxon>
        <taxon>Hypsizygus</taxon>
    </lineage>
</organism>
<dbReference type="InterPro" id="IPR004396">
    <property type="entry name" value="ATPase_YchF/OLA1"/>
</dbReference>
<dbReference type="SUPFAM" id="SSF81271">
    <property type="entry name" value="TGS-like"/>
    <property type="match status" value="1"/>
</dbReference>
<dbReference type="Gene3D" id="3.10.20.30">
    <property type="match status" value="1"/>
</dbReference>
<keyword evidence="3" id="KW-0963">Cytoplasm</keyword>
<comment type="subunit">
    <text evidence="3">Monomer.</text>
</comment>
<dbReference type="Pfam" id="PF01926">
    <property type="entry name" value="MMR_HSR1"/>
    <property type="match status" value="1"/>
</dbReference>
<dbReference type="PANTHER" id="PTHR23305:SF11">
    <property type="entry name" value="OBG-LIKE ATPASE 1"/>
    <property type="match status" value="1"/>
</dbReference>
<reference evidence="6" key="1">
    <citation type="submission" date="2018-04" db="EMBL/GenBank/DDBJ databases">
        <title>Whole genome sequencing of Hypsizygus marmoreus.</title>
        <authorList>
            <person name="Choi I.-G."/>
            <person name="Min B."/>
            <person name="Kim J.-G."/>
            <person name="Kim S."/>
            <person name="Oh Y.-L."/>
            <person name="Kong W.-S."/>
            <person name="Park H."/>
            <person name="Jeong J."/>
            <person name="Song E.-S."/>
        </authorList>
    </citation>
    <scope>NUCLEOTIDE SEQUENCE [LARGE SCALE GENOMIC DNA]</scope>
    <source>
        <strain evidence="6">51987-8</strain>
    </source>
</reference>
<dbReference type="NCBIfam" id="TIGR00092">
    <property type="entry name" value="redox-regulated ATPase YchF"/>
    <property type="match status" value="1"/>
</dbReference>
<comment type="caution">
    <text evidence="6">The sequence shown here is derived from an EMBL/GenBank/DDBJ whole genome shotgun (WGS) entry which is preliminary data.</text>
</comment>
<dbReference type="GO" id="GO:0043023">
    <property type="term" value="F:ribosomal large subunit binding"/>
    <property type="evidence" value="ECO:0007669"/>
    <property type="project" value="UniProtKB-UniRule"/>
</dbReference>
<name>A0A369K497_HYPMA</name>
<dbReference type="FunFam" id="3.10.20.30:FF:000001">
    <property type="entry name" value="Ribosome-binding ATPase YchF"/>
    <property type="match status" value="1"/>
</dbReference>
<dbReference type="InterPro" id="IPR023192">
    <property type="entry name" value="TGS-like_dom_sf"/>
</dbReference>
<dbReference type="OrthoDB" id="424823at2759"/>
<dbReference type="AlphaFoldDB" id="A0A369K497"/>
<dbReference type="SUPFAM" id="SSF52540">
    <property type="entry name" value="P-loop containing nucleoside triphosphate hydrolases"/>
    <property type="match status" value="1"/>
</dbReference>
<evidence type="ECO:0000259" key="4">
    <source>
        <dbReference type="PROSITE" id="PS51710"/>
    </source>
</evidence>
<sequence>MLDRFFAHSTGLVSFCRPHSFHRAPPPLFAAFFSTTRPCAAKKRMPPKKTVVEKKTLLGRPGNNLKIGIVGLPNVGKSSFFNALSETDLGKAANFPYATINPEEARIPVPDERFEWLCETYKPSNRIPAFLTCIDIAGLTAGASTGAGLGNSFLSHVRAVDGIFQVIRAFDDAEVIHVEGDVDPLRDMEIIQTELRLKDIEWVEKALETLKKTGRSLGSASLADKARKEEIAVVEKILKVLTVDNKDVRKADWNNKEIDIVNGLQLLTAKPVTYLVNLSERDYIRKKNKWLPKIKAWIDANNPGDPLIPFSVALEERLASMSPEEKKEEEAKIGATSALGKITQAGYSSLDLIRYFTTGQVEVRAWTIRKGTKAPQAAGVIHSDFENKFVCGEIMSYEDLREHGSEAAVKAAGKLRQQGKPYEMVDGDIAYWKAGG</sequence>
<dbReference type="InterPro" id="IPR013029">
    <property type="entry name" value="YchF_C"/>
</dbReference>
<dbReference type="GO" id="GO:0016887">
    <property type="term" value="F:ATP hydrolysis activity"/>
    <property type="evidence" value="ECO:0007669"/>
    <property type="project" value="UniProtKB-UniRule"/>
</dbReference>
<keyword evidence="3" id="KW-0378">Hydrolase</keyword>
<dbReference type="HAMAP" id="MF_00944">
    <property type="entry name" value="YchF_OLA1_ATPase"/>
    <property type="match status" value="1"/>
</dbReference>
<dbReference type="InterPro" id="IPR006073">
    <property type="entry name" value="GTP-bd"/>
</dbReference>
<dbReference type="PANTHER" id="PTHR23305">
    <property type="entry name" value="OBG GTPASE FAMILY"/>
    <property type="match status" value="1"/>
</dbReference>
<dbReference type="FunFam" id="1.10.150.300:FF:000001">
    <property type="entry name" value="Ribosome-binding ATPase YchF"/>
    <property type="match status" value="1"/>
</dbReference>
<dbReference type="InterPro" id="IPR041706">
    <property type="entry name" value="YchF_N"/>
</dbReference>
<dbReference type="InterPro" id="IPR012676">
    <property type="entry name" value="TGS-like"/>
</dbReference>
<proteinExistence type="inferred from homology"/>
<feature type="domain" description="TGS" evidence="5">
    <location>
        <begin position="351"/>
        <end position="434"/>
    </location>
</feature>
<dbReference type="Gene3D" id="3.40.50.300">
    <property type="entry name" value="P-loop containing nucleotide triphosphate hydrolases"/>
    <property type="match status" value="1"/>
</dbReference>
<feature type="binding site" evidence="3">
    <location>
        <position position="278"/>
    </location>
    <ligand>
        <name>ATP</name>
        <dbReference type="ChEBI" id="CHEBI:30616"/>
    </ligand>
</feature>
<dbReference type="Pfam" id="PF06071">
    <property type="entry name" value="YchF-GTPase_C"/>
    <property type="match status" value="1"/>
</dbReference>
<dbReference type="GO" id="GO:0005524">
    <property type="term" value="F:ATP binding"/>
    <property type="evidence" value="ECO:0007669"/>
    <property type="project" value="UniProtKB-UniRule"/>
</dbReference>
<dbReference type="InterPro" id="IPR031167">
    <property type="entry name" value="G_OBG"/>
</dbReference>
<dbReference type="PROSITE" id="PS51710">
    <property type="entry name" value="G_OBG"/>
    <property type="match status" value="1"/>
</dbReference>
<comment type="similarity">
    <text evidence="3">Belongs to the TRAFAC class OBG-HflX-like GTPase superfamily. OBG GTPase family. YchF/OLA1 subfamily.</text>
</comment>
<feature type="domain" description="OBG-type G" evidence="4">
    <location>
        <begin position="65"/>
        <end position="330"/>
    </location>
</feature>
<evidence type="ECO:0000256" key="1">
    <source>
        <dbReference type="ARBA" id="ARBA00022741"/>
    </source>
</evidence>
<keyword evidence="1 3" id="KW-0547">Nucleotide-binding</keyword>
<protein>
    <recommendedName>
        <fullName evidence="3">Obg-like ATPase 1</fullName>
    </recommendedName>
</protein>
<keyword evidence="7" id="KW-1185">Reference proteome</keyword>
<dbReference type="PROSITE" id="PS51880">
    <property type="entry name" value="TGS"/>
    <property type="match status" value="1"/>
</dbReference>
<evidence type="ECO:0000256" key="2">
    <source>
        <dbReference type="ARBA" id="ARBA00022840"/>
    </source>
</evidence>
<evidence type="ECO:0000313" key="7">
    <source>
        <dbReference type="Proteomes" id="UP000076154"/>
    </source>
</evidence>
<gene>
    <name evidence="6" type="ORF">Hypma_014822</name>
</gene>
<comment type="subcellular location">
    <subcellularLocation>
        <location evidence="3">Cytoplasm</location>
    </subcellularLocation>
</comment>
<feature type="binding site" evidence="3">
    <location>
        <begin position="74"/>
        <end position="79"/>
    </location>
    <ligand>
        <name>ATP</name>
        <dbReference type="ChEBI" id="CHEBI:30616"/>
    </ligand>
</feature>
<dbReference type="STRING" id="39966.A0A369K497"/>
<dbReference type="GO" id="GO:0005525">
    <property type="term" value="F:GTP binding"/>
    <property type="evidence" value="ECO:0007669"/>
    <property type="project" value="InterPro"/>
</dbReference>
<accession>A0A369K497</accession>
<dbReference type="EMBL" id="LUEZ02000010">
    <property type="protein sequence ID" value="RDB28748.1"/>
    <property type="molecule type" value="Genomic_DNA"/>
</dbReference>
<evidence type="ECO:0000256" key="3">
    <source>
        <dbReference type="HAMAP-Rule" id="MF_03167"/>
    </source>
</evidence>
<dbReference type="InterPro" id="IPR012675">
    <property type="entry name" value="Beta-grasp_dom_sf"/>
</dbReference>
<keyword evidence="2 3" id="KW-0067">ATP-binding</keyword>
<dbReference type="FunCoup" id="A0A369K497">
    <property type="interactions" value="502"/>
</dbReference>
<dbReference type="Gene3D" id="1.10.150.300">
    <property type="entry name" value="TGS-like domain"/>
    <property type="match status" value="1"/>
</dbReference>
<evidence type="ECO:0000313" key="6">
    <source>
        <dbReference type="EMBL" id="RDB28748.1"/>
    </source>
</evidence>
<dbReference type="PRINTS" id="PR00326">
    <property type="entry name" value="GTP1OBG"/>
</dbReference>
<dbReference type="InterPro" id="IPR027417">
    <property type="entry name" value="P-loop_NTPase"/>
</dbReference>
<dbReference type="InParanoid" id="A0A369K497"/>
<comment type="function">
    <text evidence="3">Hydrolyzes ATP, and can also hydrolyze GTP with lower efficiency. Has lower affinity for GTP.</text>
</comment>
<dbReference type="CDD" id="cd01900">
    <property type="entry name" value="YchF"/>
    <property type="match status" value="1"/>
</dbReference>
<dbReference type="CDD" id="cd04867">
    <property type="entry name" value="TGS_YchF_OLA1"/>
    <property type="match status" value="1"/>
</dbReference>
<dbReference type="GO" id="GO:0005737">
    <property type="term" value="C:cytoplasm"/>
    <property type="evidence" value="ECO:0007669"/>
    <property type="project" value="UniProtKB-SubCell"/>
</dbReference>
<dbReference type="InterPro" id="IPR004095">
    <property type="entry name" value="TGS"/>
</dbReference>
<dbReference type="Proteomes" id="UP000076154">
    <property type="component" value="Unassembled WGS sequence"/>
</dbReference>